<comment type="caution">
    <text evidence="1">The sequence shown here is derived from an EMBL/GenBank/DDBJ whole genome shotgun (WGS) entry which is preliminary data.</text>
</comment>
<name>A0A554XHI8_9BURK</name>
<proteinExistence type="predicted"/>
<sequence>MQLCCDMDDTLNPAPALATVPVTVQQRLARAGLRRTLAVRAVLQLFLAAPQRDFSHAQAHAALQARGLALHRVSLYRLLDRLVACGVLQRHIDAASATRRYALAPTDEAPPLAPRFECVRCQRRWPLPPLDDGARRAMEAILQATAHAGHQAQRVILSVQGLCAGCALAAPAPRAGSSAPSGG</sequence>
<evidence type="ECO:0008006" key="3">
    <source>
        <dbReference type="Google" id="ProtNLM"/>
    </source>
</evidence>
<keyword evidence="2" id="KW-1185">Reference proteome</keyword>
<dbReference type="InterPro" id="IPR036390">
    <property type="entry name" value="WH_DNA-bd_sf"/>
</dbReference>
<dbReference type="InterPro" id="IPR036388">
    <property type="entry name" value="WH-like_DNA-bd_sf"/>
</dbReference>
<evidence type="ECO:0000313" key="2">
    <source>
        <dbReference type="Proteomes" id="UP000318294"/>
    </source>
</evidence>
<dbReference type="AlphaFoldDB" id="A0A554XHI8"/>
<dbReference type="EMBL" id="VJON01000009">
    <property type="protein sequence ID" value="TSE35283.1"/>
    <property type="molecule type" value="Genomic_DNA"/>
</dbReference>
<gene>
    <name evidence="1" type="ORF">Tchar_00894</name>
</gene>
<dbReference type="Proteomes" id="UP000318294">
    <property type="component" value="Unassembled WGS sequence"/>
</dbReference>
<dbReference type="Gene3D" id="1.10.10.10">
    <property type="entry name" value="Winged helix-like DNA-binding domain superfamily/Winged helix DNA-binding domain"/>
    <property type="match status" value="1"/>
</dbReference>
<protein>
    <recommendedName>
        <fullName evidence="3">Ferric uptake regulation protein</fullName>
    </recommendedName>
</protein>
<evidence type="ECO:0000313" key="1">
    <source>
        <dbReference type="EMBL" id="TSE35283.1"/>
    </source>
</evidence>
<reference evidence="1 2" key="1">
    <citation type="submission" date="2019-07" db="EMBL/GenBank/DDBJ databases">
        <title>Tepidimonas charontis SPSP-6 draft genome.</title>
        <authorList>
            <person name="Da Costa M.S."/>
            <person name="Froufe H.J.C."/>
            <person name="Egas C."/>
            <person name="Albuquerque L."/>
        </authorList>
    </citation>
    <scope>NUCLEOTIDE SEQUENCE [LARGE SCALE GENOMIC DNA]</scope>
    <source>
        <strain evidence="1 2">SPSP-6</strain>
    </source>
</reference>
<accession>A0A554XHI8</accession>
<organism evidence="1 2">
    <name type="scientific">Tepidimonas charontis</name>
    <dbReference type="NCBI Taxonomy" id="2267262"/>
    <lineage>
        <taxon>Bacteria</taxon>
        <taxon>Pseudomonadati</taxon>
        <taxon>Pseudomonadota</taxon>
        <taxon>Betaproteobacteria</taxon>
        <taxon>Burkholderiales</taxon>
        <taxon>Tepidimonas</taxon>
    </lineage>
</organism>
<dbReference type="SUPFAM" id="SSF46785">
    <property type="entry name" value="Winged helix' DNA-binding domain"/>
    <property type="match status" value="1"/>
</dbReference>